<dbReference type="EMBL" id="LAZR01012031">
    <property type="protein sequence ID" value="KKM46608.1"/>
    <property type="molecule type" value="Genomic_DNA"/>
</dbReference>
<comment type="caution">
    <text evidence="2">The sequence shown here is derived from an EMBL/GenBank/DDBJ whole genome shotgun (WGS) entry which is preliminary data.</text>
</comment>
<reference evidence="2" key="1">
    <citation type="journal article" date="2015" name="Nature">
        <title>Complex archaea that bridge the gap between prokaryotes and eukaryotes.</title>
        <authorList>
            <person name="Spang A."/>
            <person name="Saw J.H."/>
            <person name="Jorgensen S.L."/>
            <person name="Zaremba-Niedzwiedzka K."/>
            <person name="Martijn J."/>
            <person name="Lind A.E."/>
            <person name="van Eijk R."/>
            <person name="Schleper C."/>
            <person name="Guy L."/>
            <person name="Ettema T.J."/>
        </authorList>
    </citation>
    <scope>NUCLEOTIDE SEQUENCE</scope>
</reference>
<name>A0A0F9IMX8_9ZZZZ</name>
<gene>
    <name evidence="2" type="ORF">LCGC14_1559520</name>
</gene>
<keyword evidence="1" id="KW-0472">Membrane</keyword>
<sequence length="93" mass="11050">MTLIKRTPESRWKEWRENPFNWMIVMLMLFVCILTAMRVYEVYESITSINDPEPPRFQVETFKSPTTGICYEVLNGEFDSYAVSVDCELINER</sequence>
<feature type="transmembrane region" description="Helical" evidence="1">
    <location>
        <begin position="20"/>
        <end position="40"/>
    </location>
</feature>
<accession>A0A0F9IMX8</accession>
<keyword evidence="1" id="KW-1133">Transmembrane helix</keyword>
<dbReference type="AlphaFoldDB" id="A0A0F9IMX8"/>
<protein>
    <submittedName>
        <fullName evidence="2">Uncharacterized protein</fullName>
    </submittedName>
</protein>
<organism evidence="2">
    <name type="scientific">marine sediment metagenome</name>
    <dbReference type="NCBI Taxonomy" id="412755"/>
    <lineage>
        <taxon>unclassified sequences</taxon>
        <taxon>metagenomes</taxon>
        <taxon>ecological metagenomes</taxon>
    </lineage>
</organism>
<evidence type="ECO:0000256" key="1">
    <source>
        <dbReference type="SAM" id="Phobius"/>
    </source>
</evidence>
<proteinExistence type="predicted"/>
<evidence type="ECO:0000313" key="2">
    <source>
        <dbReference type="EMBL" id="KKM46608.1"/>
    </source>
</evidence>
<keyword evidence="1" id="KW-0812">Transmembrane</keyword>